<dbReference type="InterPro" id="IPR004090">
    <property type="entry name" value="Chemotax_Me-accpt_rcpt"/>
</dbReference>
<dbReference type="InterPro" id="IPR003660">
    <property type="entry name" value="HAMP_dom"/>
</dbReference>
<sequence length="642" mass="68243">MFSALNGLFSVFSRGLGLKITVAFVPPCAVAWAFFVLYLVNLNQYEPGNFAVALWLGMVGIGIGSAVVIWLILANIPALRQIVLATIGLAKGDLDSTIPYRDRRDETGDVARALQIFKDSAIENRQLHREQEKQRVIADAAKRDALRAMACTVETEAEVAVEDIVQLTAEMTKASGKLHDVAIHTSDSAAESSLAASDAMASAEVVAAASEQLHASIAEIASQLESTRSVAHSAVVATQTAKESMARLSEATARIGSVVDLISNIASQTNLLALNATIEAARAGEAGKGFAVVAGEVKLLASQTGKATDEISLQIAEVTDGVILALEAMNGISSTITEVEMSTTAISAAIEEQSAATSEIARAVHHSALASNKVSSLIEGLTEAASQSRDLSDDVEKDGNRIAETVAALRRTIGRVIRTSAPDVNRRMYPRLGVFMPCKVATNGRDSDGVLSNVSSGGVGLTYEHHGIHVGDELTIQFSGFGSAKKVRVVAVKDQLVHTAFAQIDAISPNQIQQISQEGTQALIGKAKSDHEAFVAGVLKVLDGSSDTKASDLANHHTCRLGKWYDSVSDERIRSCKAFAAIVEPHKRVHAAGRSALENYWANDELEARREAEKLKRASRDVISLLSALSKEVRSTCISDSR</sequence>
<accession>A4U3V6</accession>
<dbReference type="PROSITE" id="PS50885">
    <property type="entry name" value="HAMP"/>
    <property type="match status" value="1"/>
</dbReference>
<evidence type="ECO:0000256" key="4">
    <source>
        <dbReference type="SAM" id="Phobius"/>
    </source>
</evidence>
<dbReference type="PRINTS" id="PR00260">
    <property type="entry name" value="CHEMTRNSDUCR"/>
</dbReference>
<dbReference type="Gene3D" id="1.20.120.30">
    <property type="entry name" value="Aspartate receptor, ligand-binding domain"/>
    <property type="match status" value="1"/>
</dbReference>
<keyword evidence="4" id="KW-0812">Transmembrane</keyword>
<reference evidence="7" key="1">
    <citation type="journal article" date="2007" name="J. Bacteriol.">
        <title>Comparative genome analysis of four magnetotactic bacteria reveals a complex set of group-specific genes implicated in magnetosome biomineralization and function.</title>
        <authorList>
            <person name="Richter M."/>
            <person name="Kube M."/>
            <person name="Bazylinski D.A."/>
            <person name="Lombardot T."/>
            <person name="Gloeckner F.O."/>
            <person name="Reinhardt R."/>
            <person name="Schueler D."/>
        </authorList>
    </citation>
    <scope>NUCLEOTIDE SEQUENCE</scope>
    <source>
        <strain evidence="7">MSR-1</strain>
    </source>
</reference>
<dbReference type="InterPro" id="IPR025991">
    <property type="entry name" value="Chemoreceptor_zinc-bind_dom"/>
</dbReference>
<dbReference type="InterPro" id="IPR009875">
    <property type="entry name" value="PilZ_domain"/>
</dbReference>
<feature type="transmembrane region" description="Helical" evidence="4">
    <location>
        <begin position="20"/>
        <end position="40"/>
    </location>
</feature>
<dbReference type="SUPFAM" id="SSF58104">
    <property type="entry name" value="Methyl-accepting chemotaxis protein (MCP) signaling domain"/>
    <property type="match status" value="1"/>
</dbReference>
<dbReference type="Pfam" id="PF00015">
    <property type="entry name" value="MCPsignal"/>
    <property type="match status" value="1"/>
</dbReference>
<keyword evidence="4" id="KW-0472">Membrane</keyword>
<evidence type="ECO:0000256" key="2">
    <source>
        <dbReference type="ARBA" id="ARBA00029447"/>
    </source>
</evidence>
<protein>
    <submittedName>
        <fullName evidence="7">Methyl-accepting chemotaxis protein</fullName>
    </submittedName>
</protein>
<dbReference type="GO" id="GO:0006935">
    <property type="term" value="P:chemotaxis"/>
    <property type="evidence" value="ECO:0007669"/>
    <property type="project" value="InterPro"/>
</dbReference>
<dbReference type="GO" id="GO:0007165">
    <property type="term" value="P:signal transduction"/>
    <property type="evidence" value="ECO:0007669"/>
    <property type="project" value="UniProtKB-KW"/>
</dbReference>
<organism evidence="7">
    <name type="scientific">Magnetospirillum gryphiswaldense</name>
    <dbReference type="NCBI Taxonomy" id="55518"/>
    <lineage>
        <taxon>Bacteria</taxon>
        <taxon>Pseudomonadati</taxon>
        <taxon>Pseudomonadota</taxon>
        <taxon>Alphaproteobacteria</taxon>
        <taxon>Rhodospirillales</taxon>
        <taxon>Rhodospirillaceae</taxon>
        <taxon>Magnetospirillum</taxon>
    </lineage>
</organism>
<proteinExistence type="inferred from homology"/>
<dbReference type="Pfam" id="PF07238">
    <property type="entry name" value="PilZ"/>
    <property type="match status" value="1"/>
</dbReference>
<gene>
    <name evidence="7" type="ORF">MGR_3507</name>
</gene>
<dbReference type="GO" id="GO:0016020">
    <property type="term" value="C:membrane"/>
    <property type="evidence" value="ECO:0007669"/>
    <property type="project" value="InterPro"/>
</dbReference>
<feature type="transmembrane region" description="Helical" evidence="4">
    <location>
        <begin position="52"/>
        <end position="73"/>
    </location>
</feature>
<dbReference type="SUPFAM" id="SSF141371">
    <property type="entry name" value="PilZ domain-like"/>
    <property type="match status" value="1"/>
</dbReference>
<dbReference type="InterPro" id="IPR004089">
    <property type="entry name" value="MCPsignal_dom"/>
</dbReference>
<dbReference type="PROSITE" id="PS50111">
    <property type="entry name" value="CHEMOTAXIS_TRANSDUC_2"/>
    <property type="match status" value="1"/>
</dbReference>
<evidence type="ECO:0000256" key="1">
    <source>
        <dbReference type="ARBA" id="ARBA00023224"/>
    </source>
</evidence>
<keyword evidence="1 3" id="KW-0807">Transducer</keyword>
<dbReference type="Pfam" id="PF13682">
    <property type="entry name" value="CZB"/>
    <property type="match status" value="1"/>
</dbReference>
<evidence type="ECO:0000256" key="3">
    <source>
        <dbReference type="PROSITE-ProRule" id="PRU00284"/>
    </source>
</evidence>
<keyword evidence="4" id="KW-1133">Transmembrane helix</keyword>
<dbReference type="CDD" id="cd06225">
    <property type="entry name" value="HAMP"/>
    <property type="match status" value="1"/>
</dbReference>
<dbReference type="Gene3D" id="6.10.340.10">
    <property type="match status" value="1"/>
</dbReference>
<comment type="similarity">
    <text evidence="2">Belongs to the methyl-accepting chemotaxis (MCP) protein family.</text>
</comment>
<feature type="domain" description="Methyl-accepting transducer" evidence="5">
    <location>
        <begin position="160"/>
        <end position="403"/>
    </location>
</feature>
<evidence type="ECO:0000259" key="6">
    <source>
        <dbReference type="PROSITE" id="PS50885"/>
    </source>
</evidence>
<name>A4U3V6_9PROT</name>
<evidence type="ECO:0000259" key="5">
    <source>
        <dbReference type="PROSITE" id="PS50111"/>
    </source>
</evidence>
<dbReference type="GO" id="GO:0035438">
    <property type="term" value="F:cyclic-di-GMP binding"/>
    <property type="evidence" value="ECO:0007669"/>
    <property type="project" value="InterPro"/>
</dbReference>
<dbReference type="GO" id="GO:0004888">
    <property type="term" value="F:transmembrane signaling receptor activity"/>
    <property type="evidence" value="ECO:0007669"/>
    <property type="project" value="InterPro"/>
</dbReference>
<dbReference type="EMBL" id="CU459003">
    <property type="protein sequence ID" value="CAM77563.1"/>
    <property type="molecule type" value="Genomic_DNA"/>
</dbReference>
<dbReference type="AlphaFoldDB" id="A4U3V6"/>
<feature type="domain" description="HAMP" evidence="6">
    <location>
        <begin position="78"/>
        <end position="126"/>
    </location>
</feature>
<dbReference type="PANTHER" id="PTHR32089:SF112">
    <property type="entry name" value="LYSOZYME-LIKE PROTEIN-RELATED"/>
    <property type="match status" value="1"/>
</dbReference>
<dbReference type="Gene3D" id="1.10.287.950">
    <property type="entry name" value="Methyl-accepting chemotaxis protein"/>
    <property type="match status" value="1"/>
</dbReference>
<dbReference type="PANTHER" id="PTHR32089">
    <property type="entry name" value="METHYL-ACCEPTING CHEMOTAXIS PROTEIN MCPB"/>
    <property type="match status" value="1"/>
</dbReference>
<evidence type="ECO:0000313" key="7">
    <source>
        <dbReference type="EMBL" id="CAM77563.1"/>
    </source>
</evidence>
<dbReference type="SMART" id="SM00283">
    <property type="entry name" value="MA"/>
    <property type="match status" value="1"/>
</dbReference>